<dbReference type="CDD" id="cd24049">
    <property type="entry name" value="ASKHA_NBD_PilM"/>
    <property type="match status" value="1"/>
</dbReference>
<dbReference type="STRING" id="36849.OXPF_25950"/>
<dbReference type="Pfam" id="PF11104">
    <property type="entry name" value="PilM_2"/>
    <property type="match status" value="1"/>
</dbReference>
<dbReference type="RefSeq" id="WP_054875626.1">
    <property type="nucleotide sequence ID" value="NZ_LKET01000035.1"/>
</dbReference>
<dbReference type="PANTHER" id="PTHR32432">
    <property type="entry name" value="CELL DIVISION PROTEIN FTSA-RELATED"/>
    <property type="match status" value="1"/>
</dbReference>
<gene>
    <name evidence="1" type="ORF">OXPF_25950</name>
</gene>
<dbReference type="Proteomes" id="UP000050326">
    <property type="component" value="Unassembled WGS sequence"/>
</dbReference>
<sequence>MLFNKNILVMDIGSRYVKVVQGKRYKNGVRITGHGICDVKEGSEDIAEEADVVEKIHKLLMQKKLKAKNVSMGIKGRDLIIRRLSLPDMKHKELQQAVYYEITEYLPIDYNEYVINSKKLDVINKDGEARAEVLLAAAPKSKIDKYTDILGRLKLKARVIDVFSNSMSNLFQNLPQEDENSDECIGILDIGYISATFALMEKGNLYLEREISFGTKVIDESIYNTKNKTRDAIDEILEHITKIMDYYILSGSGKRLKLIYIHGGGAKLKDIENYIKACLNVETRFFGHEFLNNIYGLDKELMDNIHLYINCLGLLLREAK</sequence>
<comment type="caution">
    <text evidence="1">The sequence shown here is derived from an EMBL/GenBank/DDBJ whole genome shotgun (WGS) entry which is preliminary data.</text>
</comment>
<dbReference type="InterPro" id="IPR043129">
    <property type="entry name" value="ATPase_NBD"/>
</dbReference>
<proteinExistence type="predicted"/>
<dbReference type="OrthoDB" id="1906326at2"/>
<dbReference type="InterPro" id="IPR005883">
    <property type="entry name" value="PilM"/>
</dbReference>
<name>A0A0P9AEI8_9CLOT</name>
<dbReference type="SUPFAM" id="SSF53067">
    <property type="entry name" value="Actin-like ATPase domain"/>
    <property type="match status" value="1"/>
</dbReference>
<organism evidence="1 2">
    <name type="scientific">Oxobacter pfennigii</name>
    <dbReference type="NCBI Taxonomy" id="36849"/>
    <lineage>
        <taxon>Bacteria</taxon>
        <taxon>Bacillati</taxon>
        <taxon>Bacillota</taxon>
        <taxon>Clostridia</taxon>
        <taxon>Eubacteriales</taxon>
        <taxon>Clostridiaceae</taxon>
        <taxon>Oxobacter</taxon>
    </lineage>
</organism>
<dbReference type="PIRSF" id="PIRSF019169">
    <property type="entry name" value="PilM"/>
    <property type="match status" value="1"/>
</dbReference>
<accession>A0A0P9AEI8</accession>
<dbReference type="PANTHER" id="PTHR32432:SF3">
    <property type="entry name" value="ETHANOLAMINE UTILIZATION PROTEIN EUTJ"/>
    <property type="match status" value="1"/>
</dbReference>
<evidence type="ECO:0000313" key="2">
    <source>
        <dbReference type="Proteomes" id="UP000050326"/>
    </source>
</evidence>
<dbReference type="Gene3D" id="3.30.420.40">
    <property type="match status" value="2"/>
</dbReference>
<dbReference type="AlphaFoldDB" id="A0A0P9AEI8"/>
<dbReference type="Gene3D" id="3.30.1490.300">
    <property type="match status" value="1"/>
</dbReference>
<protein>
    <submittedName>
        <fullName evidence="1">Competence protein A</fullName>
    </submittedName>
</protein>
<evidence type="ECO:0000313" key="1">
    <source>
        <dbReference type="EMBL" id="KPU43735.1"/>
    </source>
</evidence>
<dbReference type="EMBL" id="LKET01000035">
    <property type="protein sequence ID" value="KPU43735.1"/>
    <property type="molecule type" value="Genomic_DNA"/>
</dbReference>
<keyword evidence="2" id="KW-1185">Reference proteome</keyword>
<dbReference type="InterPro" id="IPR050696">
    <property type="entry name" value="FtsA/MreB"/>
</dbReference>
<reference evidence="1 2" key="1">
    <citation type="submission" date="2015-09" db="EMBL/GenBank/DDBJ databases">
        <title>Genome sequence of Oxobacter pfennigii DSM 3222.</title>
        <authorList>
            <person name="Poehlein A."/>
            <person name="Bengelsdorf F.R."/>
            <person name="Schiel-Bengelsdorf B."/>
            <person name="Duerre P."/>
            <person name="Daniel R."/>
        </authorList>
    </citation>
    <scope>NUCLEOTIDE SEQUENCE [LARGE SCALE GENOMIC DNA]</scope>
    <source>
        <strain evidence="1 2">DSM 3222</strain>
    </source>
</reference>